<comment type="caution">
    <text evidence="1">The sequence shown here is derived from an EMBL/GenBank/DDBJ whole genome shotgun (WGS) entry which is preliminary data.</text>
</comment>
<dbReference type="InterPro" id="IPR006524">
    <property type="entry name" value="ArpU-like"/>
</dbReference>
<name>A0A5D4S2Q0_9BACI</name>
<dbReference type="Proteomes" id="UP000323732">
    <property type="component" value="Unassembled WGS sequence"/>
</dbReference>
<reference evidence="1 2" key="1">
    <citation type="submission" date="2019-08" db="EMBL/GenBank/DDBJ databases">
        <title>Bacillus genomes from the desert of Cuatro Cienegas, Coahuila.</title>
        <authorList>
            <person name="Olmedo-Alvarez G."/>
        </authorList>
    </citation>
    <scope>NUCLEOTIDE SEQUENCE [LARGE SCALE GENOMIC DNA]</scope>
    <source>
        <strain evidence="1 2">CH37_1T</strain>
    </source>
</reference>
<evidence type="ECO:0000313" key="1">
    <source>
        <dbReference type="EMBL" id="TYS57917.1"/>
    </source>
</evidence>
<gene>
    <name evidence="1" type="ORF">FZD47_24075</name>
</gene>
<accession>A0A5D4S2Q0</accession>
<dbReference type="AlphaFoldDB" id="A0A5D4S2Q0"/>
<protein>
    <submittedName>
        <fullName evidence="1">ArpU family transcriptional regulator</fullName>
    </submittedName>
</protein>
<dbReference type="EMBL" id="VTES01000011">
    <property type="protein sequence ID" value="TYS57917.1"/>
    <property type="molecule type" value="Genomic_DNA"/>
</dbReference>
<organism evidence="1 2">
    <name type="scientific">Bacillus infantis</name>
    <dbReference type="NCBI Taxonomy" id="324767"/>
    <lineage>
        <taxon>Bacteria</taxon>
        <taxon>Bacillati</taxon>
        <taxon>Bacillota</taxon>
        <taxon>Bacilli</taxon>
        <taxon>Bacillales</taxon>
        <taxon>Bacillaceae</taxon>
        <taxon>Bacillus</taxon>
    </lineage>
</organism>
<evidence type="ECO:0000313" key="2">
    <source>
        <dbReference type="Proteomes" id="UP000323732"/>
    </source>
</evidence>
<proteinExistence type="predicted"/>
<dbReference type="NCBIfam" id="TIGR01637">
    <property type="entry name" value="phage_arpU"/>
    <property type="match status" value="1"/>
</dbReference>
<sequence>MVFVDNKRLSSVISELLKQYKALKVYLDNKRELEEKGLPRLFPTVADRHELKQLQFTQINRAIESLDPLERQIIDQKFLNPIKEKDLSIYSSMGINKDKYYKFKGQALNKIAIVLNLI</sequence>